<dbReference type="STRING" id="1123269.NX02_00180"/>
<dbReference type="KEGG" id="ssan:NX02_00180"/>
<dbReference type="HOGENOM" id="CLU_787336_0_0_5"/>
<reference evidence="1 2" key="1">
    <citation type="submission" date="2013-07" db="EMBL/GenBank/DDBJ databases">
        <title>Completed genome of Sphingomonas sanxanigenens NX02.</title>
        <authorList>
            <person name="Ma T."/>
            <person name="Huang H."/>
            <person name="Wu M."/>
            <person name="Li X."/>
            <person name="Li G."/>
        </authorList>
    </citation>
    <scope>NUCLEOTIDE SEQUENCE [LARGE SCALE GENOMIC DNA]</scope>
    <source>
        <strain evidence="1 2">NX02</strain>
    </source>
</reference>
<evidence type="ECO:0008006" key="3">
    <source>
        <dbReference type="Google" id="ProtNLM"/>
    </source>
</evidence>
<name>W0A811_9SPHN</name>
<organism evidence="1 2">
    <name type="scientific">Sphingomonas sanxanigenens DSM 19645 = NX02</name>
    <dbReference type="NCBI Taxonomy" id="1123269"/>
    <lineage>
        <taxon>Bacteria</taxon>
        <taxon>Pseudomonadati</taxon>
        <taxon>Pseudomonadota</taxon>
        <taxon>Alphaproteobacteria</taxon>
        <taxon>Sphingomonadales</taxon>
        <taxon>Sphingomonadaceae</taxon>
        <taxon>Sphingomonas</taxon>
    </lineage>
</organism>
<dbReference type="Proteomes" id="UP000018851">
    <property type="component" value="Chromosome"/>
</dbReference>
<dbReference type="Gene3D" id="3.40.50.300">
    <property type="entry name" value="P-loop containing nucleotide triphosphate hydrolases"/>
    <property type="match status" value="1"/>
</dbReference>
<dbReference type="SUPFAM" id="SSF53795">
    <property type="entry name" value="PEP carboxykinase-like"/>
    <property type="match status" value="1"/>
</dbReference>
<gene>
    <name evidence="1" type="ORF">NX02_00180</name>
</gene>
<evidence type="ECO:0000313" key="1">
    <source>
        <dbReference type="EMBL" id="AHE51805.1"/>
    </source>
</evidence>
<proteinExistence type="predicted"/>
<accession>W0A811</accession>
<dbReference type="InterPro" id="IPR027417">
    <property type="entry name" value="P-loop_NTPase"/>
</dbReference>
<dbReference type="PATRIC" id="fig|1123269.5.peg.33"/>
<protein>
    <recommendedName>
        <fullName evidence="3">HPr kinase/phosphorylase C-terminal domain-containing protein</fullName>
    </recommendedName>
</protein>
<dbReference type="EMBL" id="CP006644">
    <property type="protein sequence ID" value="AHE51805.1"/>
    <property type="molecule type" value="Genomic_DNA"/>
</dbReference>
<dbReference type="AlphaFoldDB" id="W0A811"/>
<keyword evidence="2" id="KW-1185">Reference proteome</keyword>
<evidence type="ECO:0000313" key="2">
    <source>
        <dbReference type="Proteomes" id="UP000018851"/>
    </source>
</evidence>
<sequence>MADPWQDPDADRVIDVVRRRFDLIRATRGEADRRRRRFCLPGYDLDMTCAGVAAGDLLCLAFDHRRCETLEGRNPALQWRIGDAHGIAGLPPQPDPPTDLHPLGSLHRNADNTVLIERRRGFTTVFDVAAMELTTIVDGPSAIDTDLVAKPLLRFLLPLLMRQGLVLCHAALLGGRDAGLLVTGRGGSGKSTISAAALLAGAGFCSDDFVALERRGEALVGHCIYASIMLGRGQIDHFPALAAHALRLRRDVFEKHMVPVAAAFPGQVRDMLRIDAVAVPEIVAAPRSELVTGSVADMLRAVAPTSVFSSPWREGERVRFLFDTISRLEPLAYRSGSDFGGIAAPLQARYGF</sequence>